<organism evidence="2 3">
    <name type="scientific">Rhodocollybia butyracea</name>
    <dbReference type="NCBI Taxonomy" id="206335"/>
    <lineage>
        <taxon>Eukaryota</taxon>
        <taxon>Fungi</taxon>
        <taxon>Dikarya</taxon>
        <taxon>Basidiomycota</taxon>
        <taxon>Agaricomycotina</taxon>
        <taxon>Agaricomycetes</taxon>
        <taxon>Agaricomycetidae</taxon>
        <taxon>Agaricales</taxon>
        <taxon>Marasmiineae</taxon>
        <taxon>Omphalotaceae</taxon>
        <taxon>Rhodocollybia</taxon>
    </lineage>
</organism>
<reference evidence="2" key="1">
    <citation type="submission" date="2020-11" db="EMBL/GenBank/DDBJ databases">
        <authorList>
            <consortium name="DOE Joint Genome Institute"/>
            <person name="Ahrendt S."/>
            <person name="Riley R."/>
            <person name="Andreopoulos W."/>
            <person name="Labutti K."/>
            <person name="Pangilinan J."/>
            <person name="Ruiz-Duenas F.J."/>
            <person name="Barrasa J.M."/>
            <person name="Sanchez-Garcia M."/>
            <person name="Camarero S."/>
            <person name="Miyauchi S."/>
            <person name="Serrano A."/>
            <person name="Linde D."/>
            <person name="Babiker R."/>
            <person name="Drula E."/>
            <person name="Ayuso-Fernandez I."/>
            <person name="Pacheco R."/>
            <person name="Padilla G."/>
            <person name="Ferreira P."/>
            <person name="Barriuso J."/>
            <person name="Kellner H."/>
            <person name="Castanera R."/>
            <person name="Alfaro M."/>
            <person name="Ramirez L."/>
            <person name="Pisabarro A.G."/>
            <person name="Kuo A."/>
            <person name="Tritt A."/>
            <person name="Lipzen A."/>
            <person name="He G."/>
            <person name="Yan M."/>
            <person name="Ng V."/>
            <person name="Cullen D."/>
            <person name="Martin F."/>
            <person name="Rosso M.-N."/>
            <person name="Henrissat B."/>
            <person name="Hibbett D."/>
            <person name="Martinez A.T."/>
            <person name="Grigoriev I.V."/>
        </authorList>
    </citation>
    <scope>NUCLEOTIDE SEQUENCE</scope>
    <source>
        <strain evidence="2">AH 40177</strain>
    </source>
</reference>
<name>A0A9P5PLF8_9AGAR</name>
<dbReference type="AlphaFoldDB" id="A0A9P5PLF8"/>
<proteinExistence type="predicted"/>
<sequence>MKSVVWKEMRVNDPVDASQANANLEAAVSSATQALIDKIGDFIETEHPNTSLEDEDMVLWRKGLLAFNQEVSGSGTVLPQKDSGDDSGDESLDNEAASKKKKKKAVMGEAECQAAKQKKLCVAIEKATLGLEQEFEKIAVENNVKVERVKQLALFNLLMKLKKEVSDWNIMLYFKGQDDEDKTKGSRAKLLDIQEALRNNPVLKAIRDNPEKMGEYWQRYHDEKKDKANSKLHRLTPKAMSQAASKSLSLLQDQCNYAFENSGSNTLGVITRSAFDVQTAKGFFGTGPTDDFLREHFNVTILGFPELFDSFVCKRKEMGRKKLSAANMTKATILMIQQGLHESRFFWL</sequence>
<evidence type="ECO:0000313" key="2">
    <source>
        <dbReference type="EMBL" id="KAF9065362.1"/>
    </source>
</evidence>
<evidence type="ECO:0000313" key="3">
    <source>
        <dbReference type="Proteomes" id="UP000772434"/>
    </source>
</evidence>
<dbReference type="Proteomes" id="UP000772434">
    <property type="component" value="Unassembled WGS sequence"/>
</dbReference>
<evidence type="ECO:0000256" key="1">
    <source>
        <dbReference type="SAM" id="MobiDB-lite"/>
    </source>
</evidence>
<accession>A0A9P5PLF8</accession>
<dbReference type="EMBL" id="JADNRY010000105">
    <property type="protein sequence ID" value="KAF9065362.1"/>
    <property type="molecule type" value="Genomic_DNA"/>
</dbReference>
<protein>
    <submittedName>
        <fullName evidence="2">Uncharacterized protein</fullName>
    </submittedName>
</protein>
<gene>
    <name evidence="2" type="ORF">BDP27DRAFT_1424925</name>
</gene>
<feature type="region of interest" description="Disordered" evidence="1">
    <location>
        <begin position="74"/>
        <end position="104"/>
    </location>
</feature>
<keyword evidence="3" id="KW-1185">Reference proteome</keyword>
<dbReference type="OrthoDB" id="3054194at2759"/>
<comment type="caution">
    <text evidence="2">The sequence shown here is derived from an EMBL/GenBank/DDBJ whole genome shotgun (WGS) entry which is preliminary data.</text>
</comment>